<protein>
    <submittedName>
        <fullName evidence="6">Uncharacterized protein</fullName>
    </submittedName>
</protein>
<dbReference type="Proteomes" id="UP001445335">
    <property type="component" value="Unassembled WGS sequence"/>
</dbReference>
<evidence type="ECO:0000256" key="2">
    <source>
        <dbReference type="ARBA" id="ARBA00022473"/>
    </source>
</evidence>
<reference evidence="6 7" key="1">
    <citation type="journal article" date="2024" name="Nat. Commun.">
        <title>Phylogenomics reveals the evolutionary origins of lichenization in chlorophyte algae.</title>
        <authorList>
            <person name="Puginier C."/>
            <person name="Libourel C."/>
            <person name="Otte J."/>
            <person name="Skaloud P."/>
            <person name="Haon M."/>
            <person name="Grisel S."/>
            <person name="Petersen M."/>
            <person name="Berrin J.G."/>
            <person name="Delaux P.M."/>
            <person name="Dal Grande F."/>
            <person name="Keller J."/>
        </authorList>
    </citation>
    <scope>NUCLEOTIDE SEQUENCE [LARGE SCALE GENOMIC DNA]</scope>
    <source>
        <strain evidence="6 7">SAG 245.80</strain>
    </source>
</reference>
<dbReference type="GO" id="GO:0033260">
    <property type="term" value="P:nuclear DNA replication"/>
    <property type="evidence" value="ECO:0007669"/>
    <property type="project" value="TreeGrafter"/>
</dbReference>
<name>A0AAW1SEJ9_9CHLO</name>
<evidence type="ECO:0000256" key="1">
    <source>
        <dbReference type="ARBA" id="ARBA00004123"/>
    </source>
</evidence>
<dbReference type="GO" id="GO:0005634">
    <property type="term" value="C:nucleus"/>
    <property type="evidence" value="ECO:0007669"/>
    <property type="project" value="UniProtKB-SubCell"/>
</dbReference>
<proteinExistence type="inferred from homology"/>
<comment type="similarity">
    <text evidence="4">Belongs to the DONSON family.</text>
</comment>
<evidence type="ECO:0000313" key="7">
    <source>
        <dbReference type="Proteomes" id="UP001445335"/>
    </source>
</evidence>
<comment type="subcellular location">
    <subcellularLocation>
        <location evidence="1">Nucleus</location>
    </subcellularLocation>
</comment>
<gene>
    <name evidence="6" type="ORF">WJX81_004408</name>
</gene>
<dbReference type="PANTHER" id="PTHR12972">
    <property type="entry name" value="DOWNSTREAM NEIGHBOR OF SON"/>
    <property type="match status" value="1"/>
</dbReference>
<dbReference type="InterPro" id="IPR024861">
    <property type="entry name" value="Donson"/>
</dbReference>
<dbReference type="EMBL" id="JALJOU010000004">
    <property type="protein sequence ID" value="KAK9844097.1"/>
    <property type="molecule type" value="Genomic_DNA"/>
</dbReference>
<comment type="caution">
    <text evidence="6">The sequence shown here is derived from an EMBL/GenBank/DDBJ whole genome shotgun (WGS) entry which is preliminary data.</text>
</comment>
<evidence type="ECO:0000256" key="3">
    <source>
        <dbReference type="ARBA" id="ARBA00023242"/>
    </source>
</evidence>
<evidence type="ECO:0000256" key="4">
    <source>
        <dbReference type="ARBA" id="ARBA00025806"/>
    </source>
</evidence>
<feature type="region of interest" description="Disordered" evidence="5">
    <location>
        <begin position="29"/>
        <end position="100"/>
    </location>
</feature>
<accession>A0AAW1SEJ9</accession>
<keyword evidence="7" id="KW-1185">Reference proteome</keyword>
<sequence>MNRTPFSAKENVLLPDTYNVVKQACTPGPGIGKRRGADLRAHAQQGQAEAKKRWTARGENANPARDNRGENADPALPRQKRNSPACAANATTPRPPTDFANLGRLIAQETGTSGALAPDWLRAAQAAQVTTFDQVATARGPRALAQPGPDKQAVQIRDVLATRFDGLENSCAGWLPSGSAPAPAPALAPGQALGPPRAQLRIMQCGARLPLDLSLKTGARFFSQLPFAVAEAARCAPSRTASGALQAFASGDADSGDKGTSALERPTQPVARLLAALLSWRHPAAPLPPPAVAAWAASAPCTAILEERQAVWRQAFRSLLLQQRAGTCEAFYVLSPEGAKRPYVAFFGAAGVGGRLRAHAWLSRSSHGLRQRLAVPPNCLVFSLPLAGAASGDLADARVEAELHDMGQAGGPSGGAGVDGTPRSLLAFEGAAAVAGLGDWLFNEAPVGEGAGAGAEGCDVPTLLAPVPFEHAALHRLTPQLLPPVDVAAGTTCAYGRHRMQLKGALPPWVLDRLFAVLADSQDGQFQATLSTNPLTGAFNVAPPEDEGARAPAHAPAAEQKRWRTPAAELAGLCVRELICQAGRFNARLATEPRAG</sequence>
<keyword evidence="3" id="KW-0539">Nucleus</keyword>
<dbReference type="PANTHER" id="PTHR12972:SF0">
    <property type="entry name" value="PROTEIN DOWNSTREAM NEIGHBOR OF SON"/>
    <property type="match status" value="1"/>
</dbReference>
<evidence type="ECO:0000256" key="5">
    <source>
        <dbReference type="SAM" id="MobiDB-lite"/>
    </source>
</evidence>
<dbReference type="AlphaFoldDB" id="A0AAW1SEJ9"/>
<evidence type="ECO:0000313" key="6">
    <source>
        <dbReference type="EMBL" id="KAK9844097.1"/>
    </source>
</evidence>
<organism evidence="6 7">
    <name type="scientific">Elliptochloris bilobata</name>
    <dbReference type="NCBI Taxonomy" id="381761"/>
    <lineage>
        <taxon>Eukaryota</taxon>
        <taxon>Viridiplantae</taxon>
        <taxon>Chlorophyta</taxon>
        <taxon>core chlorophytes</taxon>
        <taxon>Trebouxiophyceae</taxon>
        <taxon>Trebouxiophyceae incertae sedis</taxon>
        <taxon>Elliptochloris clade</taxon>
        <taxon>Elliptochloris</taxon>
    </lineage>
</organism>
<keyword evidence="2" id="KW-0217">Developmental protein</keyword>
<feature type="region of interest" description="Disordered" evidence="5">
    <location>
        <begin position="544"/>
        <end position="563"/>
    </location>
</feature>